<proteinExistence type="predicted"/>
<accession>A0AAF3EXR7</accession>
<dbReference type="InterPro" id="IPR004988">
    <property type="entry name" value="DUF273"/>
</dbReference>
<feature type="transmembrane region" description="Helical" evidence="1">
    <location>
        <begin position="7"/>
        <end position="26"/>
    </location>
</feature>
<dbReference type="Gene3D" id="3.90.550.10">
    <property type="entry name" value="Spore Coat Polysaccharide Biosynthesis Protein SpsA, Chain A"/>
    <property type="match status" value="1"/>
</dbReference>
<keyword evidence="2" id="KW-1185">Reference proteome</keyword>
<evidence type="ECO:0000313" key="3">
    <source>
        <dbReference type="WBParaSite" id="MBELARI_LOCUS19002"/>
    </source>
</evidence>
<sequence length="376" mass="44579">MIKRKRFFFVLLFSVVSSLFLLVQYFKRDDLSSPISSHNLLFDFLNSSTFIQPTPKRDVSYAFVALLKNRDNIAEYEFAQKTVKCYCESRKIPYYLLVNDEENVKGCAMEDYMYQRHCILANFMNTTEHEWFVMLDADMGVINPDTSIDKFIPNNESIFLVLTNRVMNSEIMTGSYIVRNDPRGRDFLMMWAKSFEVYRDRFGSDNAAVHSAIVRRYLPKLESSLAKCEYWWKLTEQYCRLFLYEVCVRNLLDNFDIPGVQFLEKTYSYVRDGWLTGGKFSQHDFIFHNWKEKVKNNRAAFGWWDYQFTEDAFNNLSLCTSGEEAYQLWRYKPGFRVTVAENRKSLDTWIKNTKKERDRQAKLSQTFNVDSAVNCH</sequence>
<dbReference type="InterPro" id="IPR029044">
    <property type="entry name" value="Nucleotide-diphossugar_trans"/>
</dbReference>
<name>A0AAF3EXR7_9BILA</name>
<evidence type="ECO:0000313" key="2">
    <source>
        <dbReference type="Proteomes" id="UP000887575"/>
    </source>
</evidence>
<dbReference type="PANTHER" id="PTHR31562:SF2">
    <property type="entry name" value="NUCLEOTIDE-DIPHOSPHO-SUGAR TRANSFERASE"/>
    <property type="match status" value="1"/>
</dbReference>
<evidence type="ECO:0000256" key="1">
    <source>
        <dbReference type="SAM" id="Phobius"/>
    </source>
</evidence>
<dbReference type="WBParaSite" id="MBELARI_LOCUS19002">
    <property type="protein sequence ID" value="MBELARI_LOCUS19002"/>
    <property type="gene ID" value="MBELARI_LOCUS19002"/>
</dbReference>
<dbReference type="Proteomes" id="UP000887575">
    <property type="component" value="Unassembled WGS sequence"/>
</dbReference>
<reference evidence="3" key="1">
    <citation type="submission" date="2024-02" db="UniProtKB">
        <authorList>
            <consortium name="WormBaseParasite"/>
        </authorList>
    </citation>
    <scope>IDENTIFICATION</scope>
</reference>
<organism evidence="2 3">
    <name type="scientific">Mesorhabditis belari</name>
    <dbReference type="NCBI Taxonomy" id="2138241"/>
    <lineage>
        <taxon>Eukaryota</taxon>
        <taxon>Metazoa</taxon>
        <taxon>Ecdysozoa</taxon>
        <taxon>Nematoda</taxon>
        <taxon>Chromadorea</taxon>
        <taxon>Rhabditida</taxon>
        <taxon>Rhabditina</taxon>
        <taxon>Rhabditomorpha</taxon>
        <taxon>Rhabditoidea</taxon>
        <taxon>Rhabditidae</taxon>
        <taxon>Mesorhabditinae</taxon>
        <taxon>Mesorhabditis</taxon>
    </lineage>
</organism>
<dbReference type="AlphaFoldDB" id="A0AAF3EXR7"/>
<protein>
    <submittedName>
        <fullName evidence="3">Uncharacterized protein</fullName>
    </submittedName>
</protein>
<dbReference type="PANTHER" id="PTHR31562">
    <property type="entry name" value="PROTEIN CBG18972"/>
    <property type="match status" value="1"/>
</dbReference>
<dbReference type="Pfam" id="PF03314">
    <property type="entry name" value="DUF273"/>
    <property type="match status" value="1"/>
</dbReference>
<keyword evidence="1" id="KW-0812">Transmembrane</keyword>
<keyword evidence="1" id="KW-1133">Transmembrane helix</keyword>
<keyword evidence="1" id="KW-0472">Membrane</keyword>